<evidence type="ECO:0000256" key="1">
    <source>
        <dbReference type="ARBA" id="ARBA00001255"/>
    </source>
</evidence>
<organism evidence="10 11">
    <name type="scientific">Sarocladium strictum</name>
    <name type="common">Black bundle disease fungus</name>
    <name type="synonym">Acremonium strictum</name>
    <dbReference type="NCBI Taxonomy" id="5046"/>
    <lineage>
        <taxon>Eukaryota</taxon>
        <taxon>Fungi</taxon>
        <taxon>Dikarya</taxon>
        <taxon>Ascomycota</taxon>
        <taxon>Pezizomycotina</taxon>
        <taxon>Sordariomycetes</taxon>
        <taxon>Hypocreomycetidae</taxon>
        <taxon>Hypocreales</taxon>
        <taxon>Sarocladiaceae</taxon>
        <taxon>Sarocladium</taxon>
    </lineage>
</organism>
<accession>A0AA39LAB7</accession>
<comment type="catalytic activity">
    <reaction evidence="1 7">
        <text>Hydrolysis of terminal, non-reducing alpha-D-galactose residues in alpha-D-galactosides, including galactose oligosaccharides, galactomannans and galactolipids.</text>
        <dbReference type="EC" id="3.2.1.22"/>
    </reaction>
</comment>
<dbReference type="EC" id="3.2.1.22" evidence="3 7"/>
<dbReference type="GO" id="GO:0005975">
    <property type="term" value="P:carbohydrate metabolic process"/>
    <property type="evidence" value="ECO:0007669"/>
    <property type="project" value="InterPro"/>
</dbReference>
<evidence type="ECO:0000256" key="8">
    <source>
        <dbReference type="SAM" id="SignalP"/>
    </source>
</evidence>
<dbReference type="GO" id="GO:0004557">
    <property type="term" value="F:alpha-galactosidase activity"/>
    <property type="evidence" value="ECO:0007669"/>
    <property type="project" value="UniProtKB-EC"/>
</dbReference>
<dbReference type="AlphaFoldDB" id="A0AA39LAB7"/>
<dbReference type="InterPro" id="IPR017853">
    <property type="entry name" value="GH"/>
</dbReference>
<sequence>MHSYPTVGSIALAAGILFLDVVRADNVRSLTPPMGWNSYNKYNCFPNETIIRQNAQGLVDLGFSDLGYKIVTVDCGWPSPDRDSEGRLQWNEELFPSGPVALGDFIHDLGLQFGLYSGAGYLQCGSTDLPASLGYEDIDAQSFAEWGGDSLKYDNCYATSRTEMVDWQSAEAQSSDRFVKMADALDKANRDIKYFICQWGIGEDVPEWAAPIGNTWRMSNDIFNAWRAIWRITNQMVPHAKHTGPGAFADMDMLIIGLGALSDEEERFHFGFWSLMKSPLMIGGVMDRAQIPSQSLEVMSNKEVIAINQDPLAKAAELVIRYTEEQWDVWAGPLSDGRKALGVANWKNDTQDVEVDLSLIGVASATTRDVWAHADGRISGRQKFQLKPHELRVLVLSDVVEAPTPKEVDYYSIESAALSGGATLVSCQADQCDPIHKKVGNIGGDASVTFQGVSSPKNGSLLVGVDFINYDYKHTIGDWATNTRNMTISVNQADGKRWAFPMAGDDWFMTGRLLIELDGFVAGSDNEVRFTASTQGQWAPDLVGFGIYA</sequence>
<dbReference type="Gene3D" id="3.20.20.70">
    <property type="entry name" value="Aldolase class I"/>
    <property type="match status" value="1"/>
</dbReference>
<proteinExistence type="inferred from homology"/>
<dbReference type="Pfam" id="PF16499">
    <property type="entry name" value="Melibiase_2"/>
    <property type="match status" value="1"/>
</dbReference>
<evidence type="ECO:0000256" key="5">
    <source>
        <dbReference type="ARBA" id="ARBA00022801"/>
    </source>
</evidence>
<dbReference type="SUPFAM" id="SSF51011">
    <property type="entry name" value="Glycosyl hydrolase domain"/>
    <property type="match status" value="1"/>
</dbReference>
<evidence type="ECO:0000256" key="4">
    <source>
        <dbReference type="ARBA" id="ARBA00022729"/>
    </source>
</evidence>
<comment type="similarity">
    <text evidence="2 7">Belongs to the glycosyl hydrolase 27 family.</text>
</comment>
<dbReference type="PRINTS" id="PR00740">
    <property type="entry name" value="GLHYDRLASE27"/>
</dbReference>
<evidence type="ECO:0000256" key="3">
    <source>
        <dbReference type="ARBA" id="ARBA00012755"/>
    </source>
</evidence>
<name>A0AA39LAB7_SARSR</name>
<dbReference type="EMBL" id="JAPDFR010000002">
    <property type="protein sequence ID" value="KAK0389942.1"/>
    <property type="molecule type" value="Genomic_DNA"/>
</dbReference>
<dbReference type="Gene3D" id="2.60.40.1180">
    <property type="entry name" value="Golgi alpha-mannosidase II"/>
    <property type="match status" value="1"/>
</dbReference>
<dbReference type="SUPFAM" id="SSF51445">
    <property type="entry name" value="(Trans)glycosidases"/>
    <property type="match status" value="1"/>
</dbReference>
<evidence type="ECO:0000256" key="2">
    <source>
        <dbReference type="ARBA" id="ARBA00009743"/>
    </source>
</evidence>
<feature type="chain" id="PRO_5041273441" description="Alpha-galactosidase" evidence="8">
    <location>
        <begin position="25"/>
        <end position="549"/>
    </location>
</feature>
<protein>
    <recommendedName>
        <fullName evidence="3 7">Alpha-galactosidase</fullName>
        <ecNumber evidence="3 7">3.2.1.22</ecNumber>
    </recommendedName>
    <alternativeName>
        <fullName evidence="7">Melibiase</fullName>
    </alternativeName>
</protein>
<dbReference type="Proteomes" id="UP001175261">
    <property type="component" value="Unassembled WGS sequence"/>
</dbReference>
<gene>
    <name evidence="10" type="ORF">NLU13_3515</name>
</gene>
<evidence type="ECO:0000259" key="9">
    <source>
        <dbReference type="Pfam" id="PF17801"/>
    </source>
</evidence>
<keyword evidence="5 7" id="KW-0378">Hydrolase</keyword>
<evidence type="ECO:0000256" key="6">
    <source>
        <dbReference type="ARBA" id="ARBA00023295"/>
    </source>
</evidence>
<keyword evidence="11" id="KW-1185">Reference proteome</keyword>
<keyword evidence="6 7" id="KW-0326">Glycosidase</keyword>
<feature type="domain" description="Alpha galactosidase C-terminal" evidence="9">
    <location>
        <begin position="325"/>
        <end position="396"/>
    </location>
</feature>
<dbReference type="InterPro" id="IPR041233">
    <property type="entry name" value="Melibiase_C"/>
</dbReference>
<keyword evidence="4 8" id="KW-0732">Signal</keyword>
<feature type="signal peptide" evidence="8">
    <location>
        <begin position="1"/>
        <end position="24"/>
    </location>
</feature>
<dbReference type="PANTHER" id="PTHR11452:SF75">
    <property type="entry name" value="ALPHA-GALACTOSIDASE MEL1"/>
    <property type="match status" value="1"/>
</dbReference>
<evidence type="ECO:0000313" key="10">
    <source>
        <dbReference type="EMBL" id="KAK0389942.1"/>
    </source>
</evidence>
<dbReference type="CDD" id="cd04081">
    <property type="entry name" value="CBM35_galactosidase-like"/>
    <property type="match status" value="1"/>
</dbReference>
<dbReference type="CDD" id="cd14792">
    <property type="entry name" value="GH27"/>
    <property type="match status" value="1"/>
</dbReference>
<dbReference type="PANTHER" id="PTHR11452">
    <property type="entry name" value="ALPHA-GALACTOSIDASE/ALPHA-N-ACETYLGALACTOSAMINIDASE"/>
    <property type="match status" value="1"/>
</dbReference>
<dbReference type="Pfam" id="PF17801">
    <property type="entry name" value="Melibiase_C"/>
    <property type="match status" value="1"/>
</dbReference>
<dbReference type="InterPro" id="IPR002241">
    <property type="entry name" value="Glyco_hydro_27"/>
</dbReference>
<dbReference type="InterPro" id="IPR013780">
    <property type="entry name" value="Glyco_hydro_b"/>
</dbReference>
<dbReference type="FunFam" id="3.20.20.70:FF:000197">
    <property type="entry name" value="Alpha-galactosidase"/>
    <property type="match status" value="1"/>
</dbReference>
<dbReference type="Gene3D" id="2.60.120.260">
    <property type="entry name" value="Galactose-binding domain-like"/>
    <property type="match status" value="1"/>
</dbReference>
<evidence type="ECO:0000313" key="11">
    <source>
        <dbReference type="Proteomes" id="UP001175261"/>
    </source>
</evidence>
<reference evidence="10" key="1">
    <citation type="submission" date="2022-10" db="EMBL/GenBank/DDBJ databases">
        <title>Determination and structural analysis of whole genome sequence of Sarocladium strictum F4-1.</title>
        <authorList>
            <person name="Hu L."/>
            <person name="Jiang Y."/>
        </authorList>
    </citation>
    <scope>NUCLEOTIDE SEQUENCE</scope>
    <source>
        <strain evidence="10">F4-1</strain>
    </source>
</reference>
<evidence type="ECO:0000256" key="7">
    <source>
        <dbReference type="RuleBase" id="RU361168"/>
    </source>
</evidence>
<keyword evidence="7" id="KW-1015">Disulfide bond</keyword>
<dbReference type="InterPro" id="IPR013785">
    <property type="entry name" value="Aldolase_TIM"/>
</dbReference>
<comment type="caution">
    <text evidence="10">The sequence shown here is derived from an EMBL/GenBank/DDBJ whole genome shotgun (WGS) entry which is preliminary data.</text>
</comment>